<comment type="caution">
    <text evidence="13">The sequence shown here is derived from an EMBL/GenBank/DDBJ whole genome shotgun (WGS) entry which is preliminary data.</text>
</comment>
<sequence>MLLSSGQAKLQKRQSLWLQEAPAKQHHGRVEGMNAKKRMLMLASCLFLLLLAKVYFRNYEEEEFPLSDWFNPRRRVDVITTTDWLAPVIWEGTFDREALEKYYIKQNITVGLAVFAVGRLTDQYLDPFLQSASKFFMPGYRVIFYVMVDRHLQLPAMDYSPLQSFQIHRLGEERWWNNFDLMRMKILAEHIQKHIKYEVNFLFTMSTNLVFQNEFGVETLSTSVAQLHAWWYFRKTKDLPYERRPTSAAYIPFGLGDFYYAGTIIGGVPFQVLDFAQEYLKSVVWDAENGLNSTYEKYLNKYFFLNKPTKLLSPEYSWDPTFNIPRQVWYMKIAQYPTDSL</sequence>
<evidence type="ECO:0000256" key="11">
    <source>
        <dbReference type="PIRSR" id="PIRSR605076-1"/>
    </source>
</evidence>
<dbReference type="InterPro" id="IPR005076">
    <property type="entry name" value="Glyco_trans_6"/>
</dbReference>
<dbReference type="Proteomes" id="UP000092124">
    <property type="component" value="Unassembled WGS sequence"/>
</dbReference>
<dbReference type="InterPro" id="IPR029044">
    <property type="entry name" value="Nucleotide-diphossugar_trans"/>
</dbReference>
<evidence type="ECO:0000256" key="5">
    <source>
        <dbReference type="ARBA" id="ARBA00022679"/>
    </source>
</evidence>
<feature type="active site" description="Nucleophile" evidence="11">
    <location>
        <position position="296"/>
    </location>
</feature>
<evidence type="ECO:0000256" key="4">
    <source>
        <dbReference type="ARBA" id="ARBA00022676"/>
    </source>
</evidence>
<evidence type="ECO:0000256" key="7">
    <source>
        <dbReference type="ARBA" id="ARBA00022968"/>
    </source>
</evidence>
<keyword evidence="14" id="KW-1185">Reference proteome</keyword>
<comment type="subcellular location">
    <subcellularLocation>
        <location evidence="2">Membrane</location>
        <topology evidence="2">Single-pass type II membrane protein</topology>
    </subcellularLocation>
</comment>
<dbReference type="GO" id="GO:0005975">
    <property type="term" value="P:carbohydrate metabolic process"/>
    <property type="evidence" value="ECO:0007669"/>
    <property type="project" value="InterPro"/>
</dbReference>
<dbReference type="Pfam" id="PF03414">
    <property type="entry name" value="Glyco_transf_6"/>
    <property type="match status" value="1"/>
</dbReference>
<keyword evidence="8" id="KW-1133">Transmembrane helix</keyword>
<evidence type="ECO:0000256" key="10">
    <source>
        <dbReference type="ARBA" id="ARBA00023180"/>
    </source>
</evidence>
<evidence type="ECO:0000256" key="8">
    <source>
        <dbReference type="ARBA" id="ARBA00022989"/>
    </source>
</evidence>
<reference evidence="13 14" key="1">
    <citation type="submission" date="2016-06" db="EMBL/GenBank/DDBJ databases">
        <title>The Draft Genome Sequence and Annotation of the Desert Woodrat Neotoma lepida.</title>
        <authorList>
            <person name="Campbell M."/>
            <person name="Oakeson K.F."/>
            <person name="Yandell M."/>
            <person name="Halpert J.R."/>
            <person name="Dearing D."/>
        </authorList>
    </citation>
    <scope>NUCLEOTIDE SEQUENCE [LARGE SCALE GENOMIC DNA]</scope>
    <source>
        <strain evidence="13">417</strain>
        <tissue evidence="13">Liver</tissue>
    </source>
</reference>
<evidence type="ECO:0000256" key="9">
    <source>
        <dbReference type="ARBA" id="ARBA00023136"/>
    </source>
</evidence>
<dbReference type="GO" id="GO:0005794">
    <property type="term" value="C:Golgi apparatus"/>
    <property type="evidence" value="ECO:0007669"/>
    <property type="project" value="TreeGrafter"/>
</dbReference>
<evidence type="ECO:0008006" key="15">
    <source>
        <dbReference type="Google" id="ProtNLM"/>
    </source>
</evidence>
<dbReference type="EMBL" id="LZPO01044266">
    <property type="protein sequence ID" value="OBS74942.1"/>
    <property type="molecule type" value="Genomic_DNA"/>
</dbReference>
<keyword evidence="4" id="KW-0328">Glycosyltransferase</keyword>
<organism evidence="13 14">
    <name type="scientific">Neotoma lepida</name>
    <name type="common">Desert woodrat</name>
    <dbReference type="NCBI Taxonomy" id="56216"/>
    <lineage>
        <taxon>Eukaryota</taxon>
        <taxon>Metazoa</taxon>
        <taxon>Chordata</taxon>
        <taxon>Craniata</taxon>
        <taxon>Vertebrata</taxon>
        <taxon>Euteleostomi</taxon>
        <taxon>Mammalia</taxon>
        <taxon>Eutheria</taxon>
        <taxon>Euarchontoglires</taxon>
        <taxon>Glires</taxon>
        <taxon>Rodentia</taxon>
        <taxon>Myomorpha</taxon>
        <taxon>Muroidea</taxon>
        <taxon>Cricetidae</taxon>
        <taxon>Neotominae</taxon>
        <taxon>Neotoma</taxon>
    </lineage>
</organism>
<dbReference type="GO" id="GO:0016020">
    <property type="term" value="C:membrane"/>
    <property type="evidence" value="ECO:0007669"/>
    <property type="project" value="UniProtKB-SubCell"/>
</dbReference>
<evidence type="ECO:0000313" key="13">
    <source>
        <dbReference type="EMBL" id="OBS74942.1"/>
    </source>
</evidence>
<keyword evidence="7" id="KW-0735">Signal-anchor</keyword>
<evidence type="ECO:0000256" key="2">
    <source>
        <dbReference type="ARBA" id="ARBA00004606"/>
    </source>
</evidence>
<dbReference type="STRING" id="56216.A0A1A6HBE9"/>
<evidence type="ECO:0000313" key="14">
    <source>
        <dbReference type="Proteomes" id="UP000092124"/>
    </source>
</evidence>
<feature type="binding site" evidence="12">
    <location>
        <position position="296"/>
    </location>
    <ligand>
        <name>an alpha-L-fucosyl-(1-&gt;2)-beta-D-galactosyl derivative</name>
        <dbReference type="ChEBI" id="CHEBI:140327"/>
    </ligand>
</feature>
<evidence type="ECO:0000256" key="3">
    <source>
        <dbReference type="ARBA" id="ARBA00010413"/>
    </source>
</evidence>
<feature type="binding site" evidence="12">
    <location>
        <position position="319"/>
    </location>
    <ligand>
        <name>an alpha-L-fucosyl-(1-&gt;2)-beta-D-galactosyl derivative</name>
        <dbReference type="ChEBI" id="CHEBI:140327"/>
    </ligand>
</feature>
<comment type="similarity">
    <text evidence="3">Belongs to the glycosyltransferase 6 family.</text>
</comment>
<evidence type="ECO:0000256" key="6">
    <source>
        <dbReference type="ARBA" id="ARBA00022692"/>
    </source>
</evidence>
<dbReference type="Gene3D" id="3.90.550.10">
    <property type="entry name" value="Spore Coat Polysaccharide Biosynthesis Protein SpsA, Chain A"/>
    <property type="match status" value="1"/>
</dbReference>
<keyword evidence="6" id="KW-0812">Transmembrane</keyword>
<accession>A0A1A6HBE9</accession>
<comment type="cofactor">
    <cofactor evidence="1">
        <name>Mn(2+)</name>
        <dbReference type="ChEBI" id="CHEBI:29035"/>
    </cofactor>
</comment>
<keyword evidence="5" id="KW-0808">Transferase</keyword>
<evidence type="ECO:0000256" key="1">
    <source>
        <dbReference type="ARBA" id="ARBA00001936"/>
    </source>
</evidence>
<dbReference type="PANTHER" id="PTHR10462">
    <property type="entry name" value="GLYCOSYLTRANSFERASE-RELATED"/>
    <property type="match status" value="1"/>
</dbReference>
<keyword evidence="10" id="KW-0325">Glycoprotein</keyword>
<proteinExistence type="inferred from homology"/>
<dbReference type="SUPFAM" id="SSF53448">
    <property type="entry name" value="Nucleotide-diphospho-sugar transferases"/>
    <property type="match status" value="1"/>
</dbReference>
<dbReference type="GO" id="GO:0031982">
    <property type="term" value="C:vesicle"/>
    <property type="evidence" value="ECO:0007669"/>
    <property type="project" value="TreeGrafter"/>
</dbReference>
<dbReference type="AlphaFoldDB" id="A0A1A6HBE9"/>
<feature type="binding site" evidence="12">
    <location>
        <begin position="115"/>
        <end position="117"/>
    </location>
    <ligand>
        <name>UDP-N-acetyl-alpha-D-galactosamine</name>
        <dbReference type="ChEBI" id="CHEBI:67138"/>
    </ligand>
</feature>
<dbReference type="FunFam" id="3.90.550.10:FF:000022">
    <property type="entry name" value="Histo-blood group ABO system transferase"/>
    <property type="match status" value="1"/>
</dbReference>
<dbReference type="GO" id="GO:0016758">
    <property type="term" value="F:hexosyltransferase activity"/>
    <property type="evidence" value="ECO:0007669"/>
    <property type="project" value="InterPro"/>
</dbReference>
<protein>
    <recommendedName>
        <fullName evidence="15">Glycosyltransferase 6 domain-containing protein 1</fullName>
    </recommendedName>
</protein>
<name>A0A1A6HBE9_NEOLE</name>
<evidence type="ECO:0000256" key="12">
    <source>
        <dbReference type="PIRSR" id="PIRSR605076-2"/>
    </source>
</evidence>
<gene>
    <name evidence="13" type="ORF">A6R68_14507</name>
</gene>
<keyword evidence="9" id="KW-0472">Membrane</keyword>
<dbReference type="PANTHER" id="PTHR10462:SF27">
    <property type="entry name" value="GLYCOSYLTRANSFERASE 6 DOMAIN-CONTAINING PROTEIN 1-RELATED"/>
    <property type="match status" value="1"/>
</dbReference>
<feature type="binding site" evidence="12">
    <location>
        <position position="228"/>
    </location>
    <ligand>
        <name>an alpha-L-fucosyl-(1-&gt;2)-beta-D-galactosyl derivative</name>
        <dbReference type="ChEBI" id="CHEBI:140327"/>
    </ligand>
</feature>
<dbReference type="OrthoDB" id="10013941at2759"/>